<gene>
    <name evidence="3" type="ORF">RND81_12G137100</name>
</gene>
<evidence type="ECO:0000313" key="4">
    <source>
        <dbReference type="Proteomes" id="UP001443914"/>
    </source>
</evidence>
<dbReference type="PANTHER" id="PTHR44137">
    <property type="entry name" value="BNAC03G44070D PROTEIN"/>
    <property type="match status" value="1"/>
</dbReference>
<evidence type="ECO:0000256" key="1">
    <source>
        <dbReference type="SAM" id="MobiDB-lite"/>
    </source>
</evidence>
<dbReference type="InterPro" id="IPR036869">
    <property type="entry name" value="J_dom_sf"/>
</dbReference>
<evidence type="ECO:0000259" key="2">
    <source>
        <dbReference type="PROSITE" id="PS50076"/>
    </source>
</evidence>
<accession>A0AAW1HA58</accession>
<dbReference type="SUPFAM" id="SSF46565">
    <property type="entry name" value="Chaperone J-domain"/>
    <property type="match status" value="1"/>
</dbReference>
<dbReference type="Proteomes" id="UP001443914">
    <property type="component" value="Unassembled WGS sequence"/>
</dbReference>
<protein>
    <recommendedName>
        <fullName evidence="2">J domain-containing protein</fullName>
    </recommendedName>
</protein>
<feature type="domain" description="J" evidence="2">
    <location>
        <begin position="52"/>
        <end position="116"/>
    </location>
</feature>
<dbReference type="EMBL" id="JBDFQZ010000012">
    <property type="protein sequence ID" value="KAK9672955.1"/>
    <property type="molecule type" value="Genomic_DNA"/>
</dbReference>
<dbReference type="AlphaFoldDB" id="A0AAW1HA58"/>
<organism evidence="3 4">
    <name type="scientific">Saponaria officinalis</name>
    <name type="common">Common soapwort</name>
    <name type="synonym">Lychnis saponaria</name>
    <dbReference type="NCBI Taxonomy" id="3572"/>
    <lineage>
        <taxon>Eukaryota</taxon>
        <taxon>Viridiplantae</taxon>
        <taxon>Streptophyta</taxon>
        <taxon>Embryophyta</taxon>
        <taxon>Tracheophyta</taxon>
        <taxon>Spermatophyta</taxon>
        <taxon>Magnoliopsida</taxon>
        <taxon>eudicotyledons</taxon>
        <taxon>Gunneridae</taxon>
        <taxon>Pentapetalae</taxon>
        <taxon>Caryophyllales</taxon>
        <taxon>Caryophyllaceae</taxon>
        <taxon>Caryophylleae</taxon>
        <taxon>Saponaria</taxon>
    </lineage>
</organism>
<dbReference type="Pfam" id="PF00226">
    <property type="entry name" value="DnaJ"/>
    <property type="match status" value="1"/>
</dbReference>
<reference evidence="3" key="1">
    <citation type="submission" date="2024-03" db="EMBL/GenBank/DDBJ databases">
        <title>WGS assembly of Saponaria officinalis var. Norfolk2.</title>
        <authorList>
            <person name="Jenkins J."/>
            <person name="Shu S."/>
            <person name="Grimwood J."/>
            <person name="Barry K."/>
            <person name="Goodstein D."/>
            <person name="Schmutz J."/>
            <person name="Leebens-Mack J."/>
            <person name="Osbourn A."/>
        </authorList>
    </citation>
    <scope>NUCLEOTIDE SEQUENCE [LARGE SCALE GENOMIC DNA]</scope>
    <source>
        <strain evidence="3">JIC</strain>
    </source>
</reference>
<evidence type="ECO:0000313" key="3">
    <source>
        <dbReference type="EMBL" id="KAK9672955.1"/>
    </source>
</evidence>
<feature type="compositionally biased region" description="Polar residues" evidence="1">
    <location>
        <begin position="124"/>
        <end position="136"/>
    </location>
</feature>
<proteinExistence type="predicted"/>
<dbReference type="Gene3D" id="1.10.287.110">
    <property type="entry name" value="DnaJ domain"/>
    <property type="match status" value="1"/>
</dbReference>
<dbReference type="CDD" id="cd06257">
    <property type="entry name" value="DnaJ"/>
    <property type="match status" value="1"/>
</dbReference>
<sequence>MVKLYSNNNDIKSQIVIDIYNIYQNSYNSSCIHVTHNNNYNNNNNIKSPFIDWYLILRIGEDASIGTIRKQYHKLALLLHPDKNKHPKAEFSFKLISQAYKCLSDNASRSSFNIERWRNRCSECSRSPRPTISSPHRATHIGKQEAGSPNPRKNSRSEEIQNNFRALREQLKEEARVIENCMRLNRASKDEYPVFDPSNYANLGYPHRRNQQFSCRKTDNSWGFQKENLGLNYDQRRNKCEIPIFG</sequence>
<dbReference type="PANTHER" id="PTHR44137:SF13">
    <property type="entry name" value="CHAPERONE DNAJ-DOMAIN SUPERFAMILY PROTEIN"/>
    <property type="match status" value="1"/>
</dbReference>
<dbReference type="PROSITE" id="PS50076">
    <property type="entry name" value="DNAJ_2"/>
    <property type="match status" value="1"/>
</dbReference>
<keyword evidence="4" id="KW-1185">Reference proteome</keyword>
<name>A0AAW1HA58_SAPOF</name>
<comment type="caution">
    <text evidence="3">The sequence shown here is derived from an EMBL/GenBank/DDBJ whole genome shotgun (WGS) entry which is preliminary data.</text>
</comment>
<dbReference type="SMART" id="SM00271">
    <property type="entry name" value="DnaJ"/>
    <property type="match status" value="1"/>
</dbReference>
<dbReference type="InterPro" id="IPR001623">
    <property type="entry name" value="DnaJ_domain"/>
</dbReference>
<dbReference type="PRINTS" id="PR00625">
    <property type="entry name" value="JDOMAIN"/>
</dbReference>
<feature type="region of interest" description="Disordered" evidence="1">
    <location>
        <begin position="123"/>
        <end position="157"/>
    </location>
</feature>